<dbReference type="InterPro" id="IPR018506">
    <property type="entry name" value="Cyt_B5_heme-BS"/>
</dbReference>
<dbReference type="RefSeq" id="XP_007777862.1">
    <property type="nucleotide sequence ID" value="XM_007779672.1"/>
</dbReference>
<evidence type="ECO:0000313" key="7">
    <source>
        <dbReference type="EMBL" id="EON62545.1"/>
    </source>
</evidence>
<keyword evidence="8" id="KW-1185">Reference proteome</keyword>
<protein>
    <recommendedName>
        <fullName evidence="6">Cytochrome b5 heme-binding domain-containing protein</fullName>
    </recommendedName>
</protein>
<dbReference type="Proteomes" id="UP000016924">
    <property type="component" value="Unassembled WGS sequence"/>
</dbReference>
<evidence type="ECO:0000256" key="5">
    <source>
        <dbReference type="SAM" id="MobiDB-lite"/>
    </source>
</evidence>
<dbReference type="PANTHER" id="PTHR46237:SF1">
    <property type="entry name" value="CYTOCHROME B5 REDUCTASE 4"/>
    <property type="match status" value="1"/>
</dbReference>
<dbReference type="GO" id="GO:0046872">
    <property type="term" value="F:metal ion binding"/>
    <property type="evidence" value="ECO:0007669"/>
    <property type="project" value="UniProtKB-UniRule"/>
</dbReference>
<comment type="similarity">
    <text evidence="4">Belongs to the cytochrome b5 family.</text>
</comment>
<dbReference type="OrthoDB" id="432299at2759"/>
<dbReference type="GO" id="GO:0020037">
    <property type="term" value="F:heme binding"/>
    <property type="evidence" value="ECO:0007669"/>
    <property type="project" value="UniProtKB-UniRule"/>
</dbReference>
<feature type="compositionally biased region" description="Low complexity" evidence="5">
    <location>
        <begin position="71"/>
        <end position="80"/>
    </location>
</feature>
<name>R7YKX4_CONA1</name>
<dbReference type="Pfam" id="PF00173">
    <property type="entry name" value="Cyt-b5"/>
    <property type="match status" value="1"/>
</dbReference>
<dbReference type="Gene3D" id="3.10.120.10">
    <property type="entry name" value="Cytochrome b5-like heme/steroid binding domain"/>
    <property type="match status" value="1"/>
</dbReference>
<reference evidence="8" key="1">
    <citation type="submission" date="2012-06" db="EMBL/GenBank/DDBJ databases">
        <title>The genome sequence of Coniosporium apollinis CBS 100218.</title>
        <authorList>
            <consortium name="The Broad Institute Genome Sequencing Platform"/>
            <person name="Cuomo C."/>
            <person name="Gorbushina A."/>
            <person name="Noack S."/>
            <person name="Walker B."/>
            <person name="Young S.K."/>
            <person name="Zeng Q."/>
            <person name="Gargeya S."/>
            <person name="Fitzgerald M."/>
            <person name="Haas B."/>
            <person name="Abouelleil A."/>
            <person name="Alvarado L."/>
            <person name="Arachchi H.M."/>
            <person name="Berlin A.M."/>
            <person name="Chapman S.B."/>
            <person name="Goldberg J."/>
            <person name="Griggs A."/>
            <person name="Gujja S."/>
            <person name="Hansen M."/>
            <person name="Howarth C."/>
            <person name="Imamovic A."/>
            <person name="Larimer J."/>
            <person name="McCowan C."/>
            <person name="Montmayeur A."/>
            <person name="Murphy C."/>
            <person name="Neiman D."/>
            <person name="Pearson M."/>
            <person name="Priest M."/>
            <person name="Roberts A."/>
            <person name="Saif S."/>
            <person name="Shea T."/>
            <person name="Sisk P."/>
            <person name="Sykes S."/>
            <person name="Wortman J."/>
            <person name="Nusbaum C."/>
            <person name="Birren B."/>
        </authorList>
    </citation>
    <scope>NUCLEOTIDE SEQUENCE [LARGE SCALE GENOMIC DNA]</scope>
    <source>
        <strain evidence="8">CBS 100218</strain>
    </source>
</reference>
<evidence type="ECO:0000313" key="8">
    <source>
        <dbReference type="Proteomes" id="UP000016924"/>
    </source>
</evidence>
<evidence type="ECO:0000256" key="4">
    <source>
        <dbReference type="RuleBase" id="RU362121"/>
    </source>
</evidence>
<feature type="compositionally biased region" description="Low complexity" evidence="5">
    <location>
        <begin position="108"/>
        <end position="121"/>
    </location>
</feature>
<evidence type="ECO:0000256" key="3">
    <source>
        <dbReference type="ARBA" id="ARBA00023004"/>
    </source>
</evidence>
<evidence type="ECO:0000259" key="6">
    <source>
        <dbReference type="PROSITE" id="PS50255"/>
    </source>
</evidence>
<dbReference type="PROSITE" id="PS50255">
    <property type="entry name" value="CYTOCHROME_B5_2"/>
    <property type="match status" value="1"/>
</dbReference>
<organism evidence="7 8">
    <name type="scientific">Coniosporium apollinis (strain CBS 100218)</name>
    <name type="common">Rock-inhabiting black yeast</name>
    <dbReference type="NCBI Taxonomy" id="1168221"/>
    <lineage>
        <taxon>Eukaryota</taxon>
        <taxon>Fungi</taxon>
        <taxon>Dikarya</taxon>
        <taxon>Ascomycota</taxon>
        <taxon>Pezizomycotina</taxon>
        <taxon>Dothideomycetes</taxon>
        <taxon>Dothideomycetes incertae sedis</taxon>
        <taxon>Coniosporium</taxon>
    </lineage>
</organism>
<proteinExistence type="inferred from homology"/>
<dbReference type="PANTHER" id="PTHR46237">
    <property type="entry name" value="CYTOCHROME B5 REDUCTASE 4 FAMILY MEMBER"/>
    <property type="match status" value="1"/>
</dbReference>
<dbReference type="HOGENOM" id="CLU_046313_0_0_1"/>
<keyword evidence="3 4" id="KW-0408">Iron</keyword>
<dbReference type="EMBL" id="JH767559">
    <property type="protein sequence ID" value="EON62545.1"/>
    <property type="molecule type" value="Genomic_DNA"/>
</dbReference>
<dbReference type="OMA" id="GECMVGI"/>
<dbReference type="PROSITE" id="PS00191">
    <property type="entry name" value="CYTOCHROME_B5_1"/>
    <property type="match status" value="1"/>
</dbReference>
<feature type="region of interest" description="Disordered" evidence="5">
    <location>
        <begin position="1"/>
        <end position="143"/>
    </location>
</feature>
<dbReference type="GO" id="GO:0004128">
    <property type="term" value="F:cytochrome-b5 reductase activity, acting on NAD(P)H"/>
    <property type="evidence" value="ECO:0007669"/>
    <property type="project" value="TreeGrafter"/>
</dbReference>
<dbReference type="InterPro" id="IPR051872">
    <property type="entry name" value="Cytochrome_b5/Flavoprotein_Rdt"/>
</dbReference>
<dbReference type="SMART" id="SM01117">
    <property type="entry name" value="Cyt-b5"/>
    <property type="match status" value="1"/>
</dbReference>
<dbReference type="FunFam" id="3.10.120.10:FF:000001">
    <property type="entry name" value="Cytochrome b5 reductase 4"/>
    <property type="match status" value="1"/>
</dbReference>
<accession>R7YKX4</accession>
<dbReference type="AlphaFoldDB" id="R7YKX4"/>
<keyword evidence="2 4" id="KW-0479">Metal-binding</keyword>
<sequence length="261" mass="27312">MSPERDTPSPQTTPKASAINGAPIPSFSLSSSDLADEDNDVVAPSFPATNSAQRASVAPTLSPRNPSIQKPLLQPAAAQLMPPPPRLAPNPRVGQGTAASLRVPTTGPLPNRGPPSSSNGSTLGVPSSGVVKPTNGRERAKVNLGPGYSPLDWATLLKSGKNLSGVTGFQRVTPSQLKAMNGRKGRPAWSSYQGKVYNISPYLPYHPGGEGELRRAAGKDGAKLFMEVHPWVNWENMMGECLVGILVSEESGGGASLEDMD</sequence>
<dbReference type="InterPro" id="IPR036400">
    <property type="entry name" value="Cyt_B5-like_heme/steroid_sf"/>
</dbReference>
<evidence type="ECO:0000256" key="2">
    <source>
        <dbReference type="ARBA" id="ARBA00022723"/>
    </source>
</evidence>
<gene>
    <name evidence="7" type="ORF">W97_01769</name>
</gene>
<keyword evidence="1 4" id="KW-0349">Heme</keyword>
<dbReference type="GeneID" id="19899080"/>
<dbReference type="STRING" id="1168221.R7YKX4"/>
<feature type="domain" description="Cytochrome b5 heme-binding" evidence="6">
    <location>
        <begin position="169"/>
        <end position="247"/>
    </location>
</feature>
<dbReference type="InterPro" id="IPR001199">
    <property type="entry name" value="Cyt_B5-like_heme/steroid-bd"/>
</dbReference>
<dbReference type="GO" id="GO:0005737">
    <property type="term" value="C:cytoplasm"/>
    <property type="evidence" value="ECO:0007669"/>
    <property type="project" value="TreeGrafter"/>
</dbReference>
<dbReference type="eggNOG" id="KOG0536">
    <property type="taxonomic scope" value="Eukaryota"/>
</dbReference>
<evidence type="ECO:0000256" key="1">
    <source>
        <dbReference type="ARBA" id="ARBA00022617"/>
    </source>
</evidence>
<dbReference type="SUPFAM" id="SSF55856">
    <property type="entry name" value="Cytochrome b5-like heme/steroid binding domain"/>
    <property type="match status" value="1"/>
</dbReference>